<accession>A0ABQ3ATZ4</accession>
<evidence type="ECO:0000313" key="2">
    <source>
        <dbReference type="EMBL" id="GGY66716.1"/>
    </source>
</evidence>
<feature type="compositionally biased region" description="Pro residues" evidence="1">
    <location>
        <begin position="38"/>
        <end position="47"/>
    </location>
</feature>
<dbReference type="GeneID" id="96295893"/>
<gene>
    <name evidence="2" type="ORF">GCM10010326_71490</name>
</gene>
<sequence>MSDIPASEAERPPEPERPHEAAPVPAAVPGAVRGTVPKPTPMPPPTPDITYTQCKRCGTELAGLDGRYSCGVCGWSNHWSEGHRPLPRAEDDPDAPPTPVNPLGEQ</sequence>
<evidence type="ECO:0000313" key="3">
    <source>
        <dbReference type="Proteomes" id="UP000600946"/>
    </source>
</evidence>
<reference evidence="3" key="1">
    <citation type="journal article" date="2019" name="Int. J. Syst. Evol. Microbiol.">
        <title>The Global Catalogue of Microorganisms (GCM) 10K type strain sequencing project: providing services to taxonomists for standard genome sequencing and annotation.</title>
        <authorList>
            <consortium name="The Broad Institute Genomics Platform"/>
            <consortium name="The Broad Institute Genome Sequencing Center for Infectious Disease"/>
            <person name="Wu L."/>
            <person name="Ma J."/>
        </authorList>
    </citation>
    <scope>NUCLEOTIDE SEQUENCE [LARGE SCALE GENOMIC DNA]</scope>
    <source>
        <strain evidence="3">JCM 4594</strain>
    </source>
</reference>
<feature type="compositionally biased region" description="Basic and acidic residues" evidence="1">
    <location>
        <begin position="80"/>
        <end position="90"/>
    </location>
</feature>
<dbReference type="EMBL" id="BMUU01000019">
    <property type="protein sequence ID" value="GGY66716.1"/>
    <property type="molecule type" value="Genomic_DNA"/>
</dbReference>
<comment type="caution">
    <text evidence="2">The sequence shown here is derived from an EMBL/GenBank/DDBJ whole genome shotgun (WGS) entry which is preliminary data.</text>
</comment>
<feature type="region of interest" description="Disordered" evidence="1">
    <location>
        <begin position="1"/>
        <end position="48"/>
    </location>
</feature>
<name>A0ABQ3ATZ4_9ACTN</name>
<proteinExistence type="predicted"/>
<dbReference type="Proteomes" id="UP000600946">
    <property type="component" value="Unassembled WGS sequence"/>
</dbReference>
<keyword evidence="3" id="KW-1185">Reference proteome</keyword>
<protein>
    <submittedName>
        <fullName evidence="2">Uncharacterized protein</fullName>
    </submittedName>
</protein>
<feature type="compositionally biased region" description="Basic and acidic residues" evidence="1">
    <location>
        <begin position="8"/>
        <end position="20"/>
    </location>
</feature>
<feature type="compositionally biased region" description="Low complexity" evidence="1">
    <location>
        <begin position="21"/>
        <end position="37"/>
    </location>
</feature>
<feature type="region of interest" description="Disordered" evidence="1">
    <location>
        <begin position="79"/>
        <end position="106"/>
    </location>
</feature>
<evidence type="ECO:0000256" key="1">
    <source>
        <dbReference type="SAM" id="MobiDB-lite"/>
    </source>
</evidence>
<dbReference type="RefSeq" id="WP_373300278.1">
    <property type="nucleotide sequence ID" value="NZ_BMUU01000019.1"/>
</dbReference>
<organism evidence="2 3">
    <name type="scientific">Streptomyces xanthochromogenes</name>
    <dbReference type="NCBI Taxonomy" id="67384"/>
    <lineage>
        <taxon>Bacteria</taxon>
        <taxon>Bacillati</taxon>
        <taxon>Actinomycetota</taxon>
        <taxon>Actinomycetes</taxon>
        <taxon>Kitasatosporales</taxon>
        <taxon>Streptomycetaceae</taxon>
        <taxon>Streptomyces</taxon>
    </lineage>
</organism>